<dbReference type="EC" id="3.6.-.-" evidence="3"/>
<gene>
    <name evidence="3" type="primary">yfcD</name>
    <name evidence="3" type="ORF">BWY43_00473</name>
</gene>
<dbReference type="InterPro" id="IPR020084">
    <property type="entry name" value="NUDIX_hydrolase_CS"/>
</dbReference>
<evidence type="ECO:0000259" key="2">
    <source>
        <dbReference type="PROSITE" id="PS51462"/>
    </source>
</evidence>
<dbReference type="InterPro" id="IPR015797">
    <property type="entry name" value="NUDIX_hydrolase-like_dom_sf"/>
</dbReference>
<reference evidence="3" key="1">
    <citation type="submission" date="2017-02" db="EMBL/GenBank/DDBJ databases">
        <title>Delving into the versatile metabolic prowess of the omnipresent phylum Bacteroidetes.</title>
        <authorList>
            <person name="Nobu M.K."/>
            <person name="Mei R."/>
            <person name="Narihiro T."/>
            <person name="Kuroda K."/>
            <person name="Liu W.-T."/>
        </authorList>
    </citation>
    <scope>NUCLEOTIDE SEQUENCE</scope>
    <source>
        <strain evidence="3">ADurb.Bin280</strain>
    </source>
</reference>
<dbReference type="PANTHER" id="PTHR10885">
    <property type="entry name" value="ISOPENTENYL-DIPHOSPHATE DELTA-ISOMERASE"/>
    <property type="match status" value="1"/>
</dbReference>
<proteinExistence type="predicted"/>
<dbReference type="AlphaFoldDB" id="A0A1V5SEE3"/>
<dbReference type="PANTHER" id="PTHR10885:SF0">
    <property type="entry name" value="ISOPENTENYL-DIPHOSPHATE DELTA-ISOMERASE"/>
    <property type="match status" value="1"/>
</dbReference>
<organism evidence="3">
    <name type="scientific">candidate division WS2 bacterium ADurb.Bin280</name>
    <dbReference type="NCBI Taxonomy" id="1852829"/>
    <lineage>
        <taxon>Bacteria</taxon>
        <taxon>candidate division WS2</taxon>
    </lineage>
</organism>
<evidence type="ECO:0000256" key="1">
    <source>
        <dbReference type="ARBA" id="ARBA00022801"/>
    </source>
</evidence>
<dbReference type="EMBL" id="MWBO01000029">
    <property type="protein sequence ID" value="OQA52551.1"/>
    <property type="molecule type" value="Genomic_DNA"/>
</dbReference>
<protein>
    <submittedName>
        <fullName evidence="3">Putative Nudix hydrolase YfcD</fullName>
        <ecNumber evidence="3">3.6.-.-</ecNumber>
    </submittedName>
</protein>
<dbReference type="GO" id="GO:0016787">
    <property type="term" value="F:hydrolase activity"/>
    <property type="evidence" value="ECO:0007669"/>
    <property type="project" value="UniProtKB-KW"/>
</dbReference>
<dbReference type="SUPFAM" id="SSF55811">
    <property type="entry name" value="Nudix"/>
    <property type="match status" value="1"/>
</dbReference>
<evidence type="ECO:0000313" key="3">
    <source>
        <dbReference type="EMBL" id="OQA52551.1"/>
    </source>
</evidence>
<dbReference type="Proteomes" id="UP000485367">
    <property type="component" value="Unassembled WGS sequence"/>
</dbReference>
<accession>A0A1V5SEE3</accession>
<comment type="caution">
    <text evidence="3">The sequence shown here is derived from an EMBL/GenBank/DDBJ whole genome shotgun (WGS) entry which is preliminary data.</text>
</comment>
<dbReference type="PROSITE" id="PS00893">
    <property type="entry name" value="NUDIX_BOX"/>
    <property type="match status" value="1"/>
</dbReference>
<sequence length="172" mass="19996">MAVNEKNRFKDELIDVINDEGEVVGNCSQEQIYRQKKSHRIVHAMIFNQAGQLLLQKRSKNKNYLPGFFVTSAGGHVASGESPEDAIAREINEEIGVRLRVEFVRNFWYEPFAGFRKNIYLYKGRCEGPFEVNPDEVEEVAFFSLEEVRKMVGKKEKVHNELAFIINNYYQK</sequence>
<keyword evidence="1 3" id="KW-0378">Hydrolase</keyword>
<dbReference type="Pfam" id="PF00293">
    <property type="entry name" value="NUDIX"/>
    <property type="match status" value="1"/>
</dbReference>
<dbReference type="InterPro" id="IPR000086">
    <property type="entry name" value="NUDIX_hydrolase_dom"/>
</dbReference>
<dbReference type="Gene3D" id="3.90.79.10">
    <property type="entry name" value="Nucleoside Triphosphate Pyrophosphohydrolase"/>
    <property type="match status" value="1"/>
</dbReference>
<feature type="domain" description="Nudix hydrolase" evidence="2">
    <location>
        <begin position="37"/>
        <end position="170"/>
    </location>
</feature>
<dbReference type="PROSITE" id="PS51462">
    <property type="entry name" value="NUDIX"/>
    <property type="match status" value="1"/>
</dbReference>
<name>A0A1V5SEE3_9BACT</name>